<name>A0A0S3SAJ8_PHAAN</name>
<evidence type="ECO:0000256" key="2">
    <source>
        <dbReference type="ARBA" id="ARBA00023134"/>
    </source>
</evidence>
<evidence type="ECO:0000313" key="4">
    <source>
        <dbReference type="EMBL" id="BAT89785.1"/>
    </source>
</evidence>
<keyword evidence="1" id="KW-0547">Nucleotide-binding</keyword>
<evidence type="ECO:0008006" key="6">
    <source>
        <dbReference type="Google" id="ProtNLM"/>
    </source>
</evidence>
<dbReference type="GO" id="GO:0005739">
    <property type="term" value="C:mitochondrion"/>
    <property type="evidence" value="ECO:0007669"/>
    <property type="project" value="TreeGrafter"/>
</dbReference>
<dbReference type="PANTHER" id="PTHR45782:SF4">
    <property type="entry name" value="MITOCHONDRIAL RIBOSOME-ASSOCIATED GTPASE 1"/>
    <property type="match status" value="1"/>
</dbReference>
<organism evidence="4 5">
    <name type="scientific">Vigna angularis var. angularis</name>
    <dbReference type="NCBI Taxonomy" id="157739"/>
    <lineage>
        <taxon>Eukaryota</taxon>
        <taxon>Viridiplantae</taxon>
        <taxon>Streptophyta</taxon>
        <taxon>Embryophyta</taxon>
        <taxon>Tracheophyta</taxon>
        <taxon>Spermatophyta</taxon>
        <taxon>Magnoliopsida</taxon>
        <taxon>eudicotyledons</taxon>
        <taxon>Gunneridae</taxon>
        <taxon>Pentapetalae</taxon>
        <taxon>rosids</taxon>
        <taxon>fabids</taxon>
        <taxon>Fabales</taxon>
        <taxon>Fabaceae</taxon>
        <taxon>Papilionoideae</taxon>
        <taxon>50 kb inversion clade</taxon>
        <taxon>NPAAA clade</taxon>
        <taxon>indigoferoid/millettioid clade</taxon>
        <taxon>Phaseoleae</taxon>
        <taxon>Vigna</taxon>
    </lineage>
</organism>
<dbReference type="GO" id="GO:0005525">
    <property type="term" value="F:GTP binding"/>
    <property type="evidence" value="ECO:0007669"/>
    <property type="project" value="UniProtKB-KW"/>
</dbReference>
<keyword evidence="2" id="KW-0342">GTP-binding</keyword>
<keyword evidence="5" id="KW-1185">Reference proteome</keyword>
<proteinExistence type="predicted"/>
<evidence type="ECO:0000313" key="5">
    <source>
        <dbReference type="Proteomes" id="UP000291084"/>
    </source>
</evidence>
<reference evidence="4 5" key="1">
    <citation type="journal article" date="2015" name="Sci. Rep.">
        <title>The power of single molecule real-time sequencing technology in the de novo assembly of a eukaryotic genome.</title>
        <authorList>
            <person name="Sakai H."/>
            <person name="Naito K."/>
            <person name="Ogiso-Tanaka E."/>
            <person name="Takahashi Y."/>
            <person name="Iseki K."/>
            <person name="Muto C."/>
            <person name="Satou K."/>
            <person name="Teruya K."/>
            <person name="Shiroma A."/>
            <person name="Shimoji M."/>
            <person name="Hirano T."/>
            <person name="Itoh T."/>
            <person name="Kaga A."/>
            <person name="Tomooka N."/>
        </authorList>
    </citation>
    <scope>NUCLEOTIDE SEQUENCE [LARGE SCALE GENOMIC DNA]</scope>
    <source>
        <strain evidence="5">cv. Shumari</strain>
    </source>
</reference>
<feature type="region of interest" description="Disordered" evidence="3">
    <location>
        <begin position="24"/>
        <end position="50"/>
    </location>
</feature>
<evidence type="ECO:0000256" key="3">
    <source>
        <dbReference type="SAM" id="MobiDB-lite"/>
    </source>
</evidence>
<sequence>MGALFRNLQVGLHCNKRSQSEFREEASGVSGVQAERSNFPGTDATCDGGRCSQPQEKLKRAAAGPLPGVTQDIAGFKIAHKPSIYVLDSPGVLVPSISDIKTGLKLALAVMIYSHLCGIDFEVVVDVFK</sequence>
<dbReference type="GO" id="GO:0003924">
    <property type="term" value="F:GTPase activity"/>
    <property type="evidence" value="ECO:0007669"/>
    <property type="project" value="TreeGrafter"/>
</dbReference>
<gene>
    <name evidence="4" type="primary">Vigan.06G084600</name>
    <name evidence="4" type="ORF">VIGAN_06084600</name>
</gene>
<accession>A0A0S3SAJ8</accession>
<dbReference type="EMBL" id="AP015039">
    <property type="protein sequence ID" value="BAT89785.1"/>
    <property type="molecule type" value="Genomic_DNA"/>
</dbReference>
<evidence type="ECO:0000256" key="1">
    <source>
        <dbReference type="ARBA" id="ARBA00022741"/>
    </source>
</evidence>
<dbReference type="GO" id="GO:0032543">
    <property type="term" value="P:mitochondrial translation"/>
    <property type="evidence" value="ECO:0007669"/>
    <property type="project" value="TreeGrafter"/>
</dbReference>
<dbReference type="PANTHER" id="PTHR45782">
    <property type="entry name" value="MITOCHONDRIAL RIBOSOME-ASSOCIATED GTPASE 1"/>
    <property type="match status" value="1"/>
</dbReference>
<dbReference type="Proteomes" id="UP000291084">
    <property type="component" value="Chromosome 6"/>
</dbReference>
<dbReference type="AlphaFoldDB" id="A0A0S3SAJ8"/>
<protein>
    <recommendedName>
        <fullName evidence="6">G domain-containing protein</fullName>
    </recommendedName>
</protein>